<proteinExistence type="predicted"/>
<accession>A0A1M6UVX4</accession>
<dbReference type="EMBL" id="FRAC01000016">
    <property type="protein sequence ID" value="SHK73400.1"/>
    <property type="molecule type" value="Genomic_DNA"/>
</dbReference>
<organism evidence="1 2">
    <name type="scientific">Anaerocolumna jejuensis DSM 15929</name>
    <dbReference type="NCBI Taxonomy" id="1121322"/>
    <lineage>
        <taxon>Bacteria</taxon>
        <taxon>Bacillati</taxon>
        <taxon>Bacillota</taxon>
        <taxon>Clostridia</taxon>
        <taxon>Lachnospirales</taxon>
        <taxon>Lachnospiraceae</taxon>
        <taxon>Anaerocolumna</taxon>
    </lineage>
</organism>
<protein>
    <submittedName>
        <fullName evidence="1">WYL domain-containing protein</fullName>
    </submittedName>
</protein>
<evidence type="ECO:0000313" key="2">
    <source>
        <dbReference type="Proteomes" id="UP000184386"/>
    </source>
</evidence>
<reference evidence="1 2" key="1">
    <citation type="submission" date="2016-11" db="EMBL/GenBank/DDBJ databases">
        <authorList>
            <person name="Jaros S."/>
            <person name="Januszkiewicz K."/>
            <person name="Wedrychowicz H."/>
        </authorList>
    </citation>
    <scope>NUCLEOTIDE SEQUENCE [LARGE SCALE GENOMIC DNA]</scope>
    <source>
        <strain evidence="1 2">DSM 15929</strain>
    </source>
</reference>
<sequence>METSNILFSEIYGCYFAVVGKILEQAGNGISKSDMENLVRSHAFYDTAFHLLPKLFSGEWDLLEQRADGKYYSKLETDTVSRPMTGLEKAWLKALLADKRIGLFVTQSELTLLEDTLSEVSPLFLPEDFHVFDSAADGDPYEEENYIQNFKIILKACASKTPLHILYENSRQTESWTEILPHRIIYSGRDDKFRLLGVRLQSNGHHKQITMNFARILKALPLSTSRLENINAAKYFKQKSCPAPIVLEILKERNALERCMLQFASWEKQTEYEEERDCYICRIYYDRQDETELLIRILSFGPVVKVLGPEDFLRQVKKRVNRQYQLNTWEIT</sequence>
<dbReference type="RefSeq" id="WP_073277736.1">
    <property type="nucleotide sequence ID" value="NZ_FRAC01000016.1"/>
</dbReference>
<dbReference type="Proteomes" id="UP000184386">
    <property type="component" value="Unassembled WGS sequence"/>
</dbReference>
<name>A0A1M6UVX4_9FIRM</name>
<keyword evidence="2" id="KW-1185">Reference proteome</keyword>
<dbReference type="STRING" id="1121322.SAMN02745136_03210"/>
<gene>
    <name evidence="1" type="ORF">SAMN02745136_03210</name>
</gene>
<dbReference type="OrthoDB" id="9815009at2"/>
<evidence type="ECO:0000313" key="1">
    <source>
        <dbReference type="EMBL" id="SHK73400.1"/>
    </source>
</evidence>
<dbReference type="AlphaFoldDB" id="A0A1M6UVX4"/>